<evidence type="ECO:0000313" key="3">
    <source>
        <dbReference type="Proteomes" id="UP000053144"/>
    </source>
</evidence>
<evidence type="ECO:0000313" key="2">
    <source>
        <dbReference type="EMBL" id="KOM43150.1"/>
    </source>
</evidence>
<proteinExistence type="predicted"/>
<dbReference type="EMBL" id="CM003375">
    <property type="protein sequence ID" value="KOM43150.1"/>
    <property type="molecule type" value="Genomic_DNA"/>
</dbReference>
<sequence length="168" mass="18899">MCFFKILHIISSTPPSTEQREEQQESFPNKGVGIDLTLRFSSLTESESSRIYSASATLQNSIEEEQEEGSFLDFLIEAARVISGKDESDSEEERGLERIGGPVQAREEPSVAVPVQRLDGRTVETRHSFSETAVNLTPYETNSSGRMKQHQDFRGRKRTASPPQLHRL</sequence>
<reference evidence="3" key="1">
    <citation type="journal article" date="2015" name="Proc. Natl. Acad. Sci. U.S.A.">
        <title>Genome sequencing of adzuki bean (Vigna angularis) provides insight into high starch and low fat accumulation and domestication.</title>
        <authorList>
            <person name="Yang K."/>
            <person name="Tian Z."/>
            <person name="Chen C."/>
            <person name="Luo L."/>
            <person name="Zhao B."/>
            <person name="Wang Z."/>
            <person name="Yu L."/>
            <person name="Li Y."/>
            <person name="Sun Y."/>
            <person name="Li W."/>
            <person name="Chen Y."/>
            <person name="Li Y."/>
            <person name="Zhang Y."/>
            <person name="Ai D."/>
            <person name="Zhao J."/>
            <person name="Shang C."/>
            <person name="Ma Y."/>
            <person name="Wu B."/>
            <person name="Wang M."/>
            <person name="Gao L."/>
            <person name="Sun D."/>
            <person name="Zhang P."/>
            <person name="Guo F."/>
            <person name="Wang W."/>
            <person name="Li Y."/>
            <person name="Wang J."/>
            <person name="Varshney R.K."/>
            <person name="Wang J."/>
            <person name="Ling H.Q."/>
            <person name="Wan P."/>
        </authorList>
    </citation>
    <scope>NUCLEOTIDE SEQUENCE</scope>
    <source>
        <strain evidence="3">cv. Jingnong 6</strain>
    </source>
</reference>
<dbReference type="Proteomes" id="UP000053144">
    <property type="component" value="Chromosome 5"/>
</dbReference>
<gene>
    <name evidence="2" type="ORF">LR48_Vigan05g075400</name>
</gene>
<dbReference type="Gramene" id="KOM43150">
    <property type="protein sequence ID" value="KOM43150"/>
    <property type="gene ID" value="LR48_Vigan05g075400"/>
</dbReference>
<feature type="region of interest" description="Disordered" evidence="1">
    <location>
        <begin position="84"/>
        <end position="168"/>
    </location>
</feature>
<dbReference type="STRING" id="3914.A0A0L9UJT9"/>
<feature type="compositionally biased region" description="Basic and acidic residues" evidence="1">
    <location>
        <begin position="84"/>
        <end position="97"/>
    </location>
</feature>
<organism evidence="2 3">
    <name type="scientific">Phaseolus angularis</name>
    <name type="common">Azuki bean</name>
    <name type="synonym">Vigna angularis</name>
    <dbReference type="NCBI Taxonomy" id="3914"/>
    <lineage>
        <taxon>Eukaryota</taxon>
        <taxon>Viridiplantae</taxon>
        <taxon>Streptophyta</taxon>
        <taxon>Embryophyta</taxon>
        <taxon>Tracheophyta</taxon>
        <taxon>Spermatophyta</taxon>
        <taxon>Magnoliopsida</taxon>
        <taxon>eudicotyledons</taxon>
        <taxon>Gunneridae</taxon>
        <taxon>Pentapetalae</taxon>
        <taxon>rosids</taxon>
        <taxon>fabids</taxon>
        <taxon>Fabales</taxon>
        <taxon>Fabaceae</taxon>
        <taxon>Papilionoideae</taxon>
        <taxon>50 kb inversion clade</taxon>
        <taxon>NPAAA clade</taxon>
        <taxon>indigoferoid/millettioid clade</taxon>
        <taxon>Phaseoleae</taxon>
        <taxon>Vigna</taxon>
    </lineage>
</organism>
<name>A0A0L9UJT9_PHAAN</name>
<dbReference type="AlphaFoldDB" id="A0A0L9UJT9"/>
<evidence type="ECO:0000256" key="1">
    <source>
        <dbReference type="SAM" id="MobiDB-lite"/>
    </source>
</evidence>
<accession>A0A0L9UJT9</accession>
<feature type="compositionally biased region" description="Basic and acidic residues" evidence="1">
    <location>
        <begin position="118"/>
        <end position="129"/>
    </location>
</feature>
<protein>
    <submittedName>
        <fullName evidence="2">Uncharacterized protein</fullName>
    </submittedName>
</protein>
<feature type="compositionally biased region" description="Polar residues" evidence="1">
    <location>
        <begin position="130"/>
        <end position="146"/>
    </location>
</feature>